<keyword evidence="3" id="KW-1185">Reference proteome</keyword>
<dbReference type="Gene3D" id="2.120.10.30">
    <property type="entry name" value="TolB, C-terminal domain"/>
    <property type="match status" value="1"/>
</dbReference>
<dbReference type="KEGG" id="chd:Calhy_1370"/>
<feature type="signal peptide" evidence="1">
    <location>
        <begin position="1"/>
        <end position="25"/>
    </location>
</feature>
<dbReference type="SUPFAM" id="SSF101898">
    <property type="entry name" value="NHL repeat"/>
    <property type="match status" value="1"/>
</dbReference>
<evidence type="ECO:0000313" key="3">
    <source>
        <dbReference type="Proteomes" id="UP000006890"/>
    </source>
</evidence>
<dbReference type="STRING" id="632292.Calhy_1370"/>
<dbReference type="SUPFAM" id="SSF54001">
    <property type="entry name" value="Cysteine proteinases"/>
    <property type="match status" value="1"/>
</dbReference>
<keyword evidence="1" id="KW-0732">Signal</keyword>
<dbReference type="HOGENOM" id="CLU_483732_0_0_9"/>
<proteinExistence type="predicted"/>
<dbReference type="EMBL" id="CP002219">
    <property type="protein sequence ID" value="ADQ07088.1"/>
    <property type="molecule type" value="Genomic_DNA"/>
</dbReference>
<evidence type="ECO:0000256" key="1">
    <source>
        <dbReference type="SAM" id="SignalP"/>
    </source>
</evidence>
<feature type="chain" id="PRO_5003185427" description="NlpC/P60 domain-containing protein" evidence="1">
    <location>
        <begin position="26"/>
        <end position="563"/>
    </location>
</feature>
<dbReference type="AlphaFoldDB" id="E4QAB6"/>
<evidence type="ECO:0008006" key="4">
    <source>
        <dbReference type="Google" id="ProtNLM"/>
    </source>
</evidence>
<protein>
    <recommendedName>
        <fullName evidence="4">NlpC/P60 domain-containing protein</fullName>
    </recommendedName>
</protein>
<dbReference type="RefSeq" id="WP_013403262.1">
    <property type="nucleotide sequence ID" value="NC_014652.1"/>
</dbReference>
<gene>
    <name evidence="2" type="ordered locus">Calhy_1370</name>
</gene>
<dbReference type="Proteomes" id="UP000006890">
    <property type="component" value="Chromosome"/>
</dbReference>
<dbReference type="Gene3D" id="3.90.1720.10">
    <property type="entry name" value="endopeptidase domain like (from Nostoc punctiforme)"/>
    <property type="match status" value="1"/>
</dbReference>
<reference key="1">
    <citation type="submission" date="2010-09" db="EMBL/GenBank/DDBJ databases">
        <title>Complete sequence of Caldicellulosiruptor hydrothermalis 108.</title>
        <authorList>
            <consortium name="US DOE Joint Genome Institute"/>
            <person name="Lucas S."/>
            <person name="Copeland A."/>
            <person name="Lapidus A."/>
            <person name="Cheng J.-F."/>
            <person name="Bruce D."/>
            <person name="Goodwin L."/>
            <person name="Pitluck S."/>
            <person name="Davenport K."/>
            <person name="Detter J.C."/>
            <person name="Han C."/>
            <person name="Tapia R."/>
            <person name="Land M."/>
            <person name="Hauser L."/>
            <person name="Chang Y.-J."/>
            <person name="Jeffries C."/>
            <person name="Kyrpides N."/>
            <person name="Ivanova N."/>
            <person name="Mikhailova N."/>
            <person name="Blumer-Schuette S.E."/>
            <person name="Kelly R.M."/>
            <person name="Woyke T."/>
        </authorList>
    </citation>
    <scope>NUCLEOTIDE SEQUENCE</scope>
    <source>
        <strain>108</strain>
    </source>
</reference>
<evidence type="ECO:0000313" key="2">
    <source>
        <dbReference type="EMBL" id="ADQ07088.1"/>
    </source>
</evidence>
<name>E4QAB6_CALH1</name>
<sequence>MKNYKKMIACLIICSLILVSPLSFLTIKTSATDSEGVKEDLKLSNFKKIVSIPVSEEGIEYTGSAGRSGPEGPNAFDVKGDKVYVLDNVHHRVLIYSKTNGNLIDRIFFPENYWIYNMAVDKAGKIYLFDAGLNSLITILNGQVEVKSLGREVCLEPLSDFGVSEDGPYVVISGEREMKTAILKDKQTSNFVPDSNGTRTLTITEEKKNNMSYDKIMWKLNWENGKVIGGQIFTLTGKIMRFEFPSGFEQGTNRYIGMNGNIVYWKLENKDGISVVGFDSESGKIERAVQIPLDIYYIIPQRHIVIDEGNVYVLVPSEKSVDVLMVTSWQSPEEFIRNTGKYKNENIPNDTIVQSEKSVEKNFSSITNSSISRSQIISTAQNYQWHQWYCNKENYDGSKVANPNWWKRPYFIKSYNTYYYQVPYCWGGFSSLTGFDSEISQGYAAGNVDTSPQHGYVGGTAGVDCSGFVSKCWELASHHSTTQLKSVSMQLGNVGNYSSLKQGDILLTSDHVMLYYTRNANNEYVVYESTTGGYDRVICRGHTYTDLVDNKYEPWRYKYVTDG</sequence>
<dbReference type="InterPro" id="IPR011042">
    <property type="entry name" value="6-blade_b-propeller_TolB-like"/>
</dbReference>
<accession>E4QAB6</accession>
<dbReference type="eggNOG" id="COG0791">
    <property type="taxonomic scope" value="Bacteria"/>
</dbReference>
<reference evidence="2 3" key="2">
    <citation type="journal article" date="2011" name="J. Bacteriol.">
        <title>Complete genome sequences for the anaerobic, extremely thermophilic plant biomass-degrading bacteria Caldicellulosiruptor hydrothermalis, Caldicellulosiruptor kristjanssonii, Caldicellulosiruptor kronotskyensis, Caldicellulosiruptor owensenis, and Caldicellulosiruptor lactoaceticus.</title>
        <authorList>
            <person name="Blumer-Schuette S.E."/>
            <person name="Ozdemir I."/>
            <person name="Mistry D."/>
            <person name="Lucas S."/>
            <person name="Lapidus A."/>
            <person name="Cheng J.F."/>
            <person name="Goodwin L.A."/>
            <person name="Pitluck S."/>
            <person name="Land M.L."/>
            <person name="Hauser L.J."/>
            <person name="Woyke T."/>
            <person name="Mikhailova N."/>
            <person name="Pati A."/>
            <person name="Kyrpides N.C."/>
            <person name="Ivanova N."/>
            <person name="Detter J.C."/>
            <person name="Walston-Davenport K."/>
            <person name="Han S."/>
            <person name="Adams M.W."/>
            <person name="Kelly R.M."/>
        </authorList>
    </citation>
    <scope>NUCLEOTIDE SEQUENCE [LARGE SCALE GENOMIC DNA]</scope>
    <source>
        <strain evidence="3">DSM 18901 / VKM B-2411 / 108</strain>
    </source>
</reference>
<organism evidence="2 3">
    <name type="scientific">Caldicellulosiruptor hydrothermalis (strain DSM 18901 / VKM B-2411 / 108)</name>
    <dbReference type="NCBI Taxonomy" id="632292"/>
    <lineage>
        <taxon>Bacteria</taxon>
        <taxon>Bacillati</taxon>
        <taxon>Bacillota</taxon>
        <taxon>Bacillota incertae sedis</taxon>
        <taxon>Caldicellulosiruptorales</taxon>
        <taxon>Caldicellulosiruptoraceae</taxon>
        <taxon>Caldicellulosiruptor</taxon>
    </lineage>
</organism>
<dbReference type="InterPro" id="IPR038765">
    <property type="entry name" value="Papain-like_cys_pep_sf"/>
</dbReference>